<dbReference type="InterPro" id="IPR001227">
    <property type="entry name" value="Ac_transferase_dom_sf"/>
</dbReference>
<keyword evidence="7" id="KW-0012">Acyltransferase</keyword>
<dbReference type="Pfam" id="PF02801">
    <property type="entry name" value="Ketoacyl-synt_C"/>
    <property type="match status" value="1"/>
</dbReference>
<keyword evidence="5" id="KW-0045">Antibiotic biosynthesis</keyword>
<dbReference type="Pfam" id="PF22621">
    <property type="entry name" value="CurL-like_PKS_C"/>
    <property type="match status" value="1"/>
</dbReference>
<dbReference type="Pfam" id="PF00550">
    <property type="entry name" value="PP-binding"/>
    <property type="match status" value="1"/>
</dbReference>
<dbReference type="RefSeq" id="WP_311638028.1">
    <property type="nucleotide sequence ID" value="NZ_JAVRFF010000096.1"/>
</dbReference>
<dbReference type="PANTHER" id="PTHR43775:SF51">
    <property type="entry name" value="INACTIVE PHENOLPHTHIOCEROL SYNTHESIS POLYKETIDE SYNTHASE TYPE I PKS1-RELATED"/>
    <property type="match status" value="1"/>
</dbReference>
<evidence type="ECO:0000313" key="11">
    <source>
        <dbReference type="Proteomes" id="UP001180489"/>
    </source>
</evidence>
<dbReference type="Gene3D" id="3.40.47.10">
    <property type="match status" value="1"/>
</dbReference>
<organism evidence="10 11">
    <name type="scientific">Streptomyces hintoniae</name>
    <dbReference type="NCBI Taxonomy" id="3075521"/>
    <lineage>
        <taxon>Bacteria</taxon>
        <taxon>Bacillati</taxon>
        <taxon>Actinomycetota</taxon>
        <taxon>Actinomycetes</taxon>
        <taxon>Kitasatosporales</taxon>
        <taxon>Streptomycetaceae</taxon>
        <taxon>Streptomyces</taxon>
    </lineage>
</organism>
<dbReference type="Gene3D" id="3.30.559.10">
    <property type="entry name" value="Chloramphenicol acetyltransferase-like domain"/>
    <property type="match status" value="1"/>
</dbReference>
<dbReference type="InterPro" id="IPR020841">
    <property type="entry name" value="PKS_Beta-ketoAc_synthase_dom"/>
</dbReference>
<protein>
    <submittedName>
        <fullName evidence="10">Beta-ketoacyl synthase N-terminal-like domain-containing protein</fullName>
    </submittedName>
</protein>
<dbReference type="SUPFAM" id="SSF47336">
    <property type="entry name" value="ACP-like"/>
    <property type="match status" value="1"/>
</dbReference>
<dbReference type="PANTHER" id="PTHR43775">
    <property type="entry name" value="FATTY ACID SYNTHASE"/>
    <property type="match status" value="1"/>
</dbReference>
<dbReference type="SUPFAM" id="SSF55048">
    <property type="entry name" value="Probable ACP-binding domain of malonyl-CoA ACP transacylase"/>
    <property type="match status" value="1"/>
</dbReference>
<comment type="cofactor">
    <cofactor evidence="1">
        <name>pantetheine 4'-phosphate</name>
        <dbReference type="ChEBI" id="CHEBI:47942"/>
    </cofactor>
</comment>
<feature type="domain" description="Carrier" evidence="8">
    <location>
        <begin position="898"/>
        <end position="973"/>
    </location>
</feature>
<feature type="domain" description="Ketosynthase family 3 (KS3)" evidence="9">
    <location>
        <begin position="11"/>
        <end position="427"/>
    </location>
</feature>
<dbReference type="InterPro" id="IPR016036">
    <property type="entry name" value="Malonyl_transacylase_ACP-bd"/>
</dbReference>
<dbReference type="SUPFAM" id="SSF52151">
    <property type="entry name" value="FabD/lysophospholipase-like"/>
    <property type="match status" value="1"/>
</dbReference>
<dbReference type="InterPro" id="IPR020806">
    <property type="entry name" value="PKS_PP-bd"/>
</dbReference>
<dbReference type="SMART" id="SM00825">
    <property type="entry name" value="PKS_KS"/>
    <property type="match status" value="1"/>
</dbReference>
<dbReference type="InterPro" id="IPR006162">
    <property type="entry name" value="Ppantetheine_attach_site"/>
</dbReference>
<dbReference type="PROSITE" id="PS50075">
    <property type="entry name" value="CARRIER"/>
    <property type="match status" value="1"/>
</dbReference>
<dbReference type="CDD" id="cd00833">
    <property type="entry name" value="PKS"/>
    <property type="match status" value="1"/>
</dbReference>
<evidence type="ECO:0000256" key="6">
    <source>
        <dbReference type="ARBA" id="ARBA00023268"/>
    </source>
</evidence>
<evidence type="ECO:0000256" key="5">
    <source>
        <dbReference type="ARBA" id="ARBA00023194"/>
    </source>
</evidence>
<dbReference type="Gene3D" id="3.40.366.10">
    <property type="entry name" value="Malonyl-Coenzyme A Acyl Carrier Protein, domain 2"/>
    <property type="match status" value="1"/>
</dbReference>
<name>A0ABU2UYT8_9ACTN</name>
<dbReference type="InterPro" id="IPR016039">
    <property type="entry name" value="Thiolase-like"/>
</dbReference>
<feature type="non-terminal residue" evidence="10">
    <location>
        <position position="1071"/>
    </location>
</feature>
<evidence type="ECO:0000313" key="10">
    <source>
        <dbReference type="EMBL" id="MDT0478066.1"/>
    </source>
</evidence>
<dbReference type="InterPro" id="IPR014031">
    <property type="entry name" value="Ketoacyl_synth_C"/>
</dbReference>
<dbReference type="InterPro" id="IPR009081">
    <property type="entry name" value="PP-bd_ACP"/>
</dbReference>
<keyword evidence="4" id="KW-0808">Transferase</keyword>
<keyword evidence="3" id="KW-0597">Phosphoprotein</keyword>
<evidence type="ECO:0000256" key="3">
    <source>
        <dbReference type="ARBA" id="ARBA00022553"/>
    </source>
</evidence>
<keyword evidence="11" id="KW-1185">Reference proteome</keyword>
<dbReference type="SMART" id="SM00827">
    <property type="entry name" value="PKS_AT"/>
    <property type="match status" value="1"/>
</dbReference>
<dbReference type="Gene3D" id="1.10.1200.10">
    <property type="entry name" value="ACP-like"/>
    <property type="match status" value="1"/>
</dbReference>
<comment type="caution">
    <text evidence="10">The sequence shown here is derived from an EMBL/GenBank/DDBJ whole genome shotgun (WGS) entry which is preliminary data.</text>
</comment>
<dbReference type="InterPro" id="IPR023213">
    <property type="entry name" value="CAT-like_dom_sf"/>
</dbReference>
<dbReference type="EMBL" id="JAVRFF010000096">
    <property type="protein sequence ID" value="MDT0478066.1"/>
    <property type="molecule type" value="Genomic_DNA"/>
</dbReference>
<evidence type="ECO:0000256" key="1">
    <source>
        <dbReference type="ARBA" id="ARBA00001957"/>
    </source>
</evidence>
<dbReference type="InterPro" id="IPR050091">
    <property type="entry name" value="PKS_NRPS_Biosynth_Enz"/>
</dbReference>
<dbReference type="InterPro" id="IPR016035">
    <property type="entry name" value="Acyl_Trfase/lysoPLipase"/>
</dbReference>
<dbReference type="InterPro" id="IPR036736">
    <property type="entry name" value="ACP-like_sf"/>
</dbReference>
<dbReference type="Pfam" id="PF00109">
    <property type="entry name" value="ketoacyl-synt"/>
    <property type="match status" value="1"/>
</dbReference>
<evidence type="ECO:0000259" key="8">
    <source>
        <dbReference type="PROSITE" id="PS50075"/>
    </source>
</evidence>
<accession>A0ABU2UYT8</accession>
<proteinExistence type="predicted"/>
<sequence length="1071" mass="114026">MTDGPTFDVNPSHIAVIGMAGRFPEAEDLDGFWHNLANGVESVKPLRARDGSSYVPVFAELDDPDCFDSDYFGYAPREALIIDPQHRLFMECAVEALECAGEDPARFPGPIGVYAGGSQTGHLESLRAVRDHLGNPSEMMLGFGTGISFLTTRVAYQLGLRGPAVTVQTACSTSLVAVHQAAQALLAGDCDMALAGGASVHIPAPVADYTEDGAMSGGGHCRAFDAAADGSVGGDAVGIVVLKRLEDALADGNTIHAVLIGTAVNNDGHHKIGFTAPSVSGQAEVMQTALKISEISPHTVSYVETHGTGTRLGDPIEVAALTRAYGPAKADDRPQGPIWIGSLKTNVGHSDAAAGVAGLIKTILALRHRLIPPSLNFETPNREIDFENSPCRVNTALREWKSHGTPRRAAVNALGVGGTNAHIILEEAPSAPPTEAGKPSQLVVLSAKSRPALSDARVRLGKHLENHPTADLADVAWTTQVGRQGHEYRQCFVASTTNELARQLADANPAPVARASGADRSVAMVFPGHGGQKLGMARELYRHEETFRKAFEECAAVFAPHIDVSLPEILFGETSESTGTDFAELPVAHAAIFSVEVALYRLWESWGITPDVVAGQSLGSYAAACVAGVFTLTDAAAVVTRRSQLLESLPSGGMLAVSLSESEVSPHLTEGLSLGAVNGPDQCVVSGPMAAIAELSARLEKEGIDVRRLHIPGAGHSSLVDSITGRFAEYLKSVKFGRPTIAFISDSDGQLLDPERVTTPKYWVDHMRNTVRFGDVVSTLLDADHRTILEVGPGRSMTTLVRRHPDLRKSHLVVSSLPHPAAPVPDHEHILASAGSLWCAGHSLDWRGVHSGAARRRISLPTYPFQRTRFRLDLTGEKPVSIERVAQEDVDPELVLEPPSTTTEAAVARIFEEVLGTAQPARQHDFFKLGGDSLLATQLTSRLRNELSTQLSVREVFQEPTVAALARLVDTKRASKSSGHVDAAAADGTALVPVPRTEEGLPLSFAQQRLWFLDQLGLDGLDLSIPGMWRLRGGLDVAALEAAFSGLAARHEVLRTRFVIGEGGEPVQVVD</sequence>
<dbReference type="SUPFAM" id="SSF52777">
    <property type="entry name" value="CoA-dependent acyltransferases"/>
    <property type="match status" value="1"/>
</dbReference>
<dbReference type="Pfam" id="PF00698">
    <property type="entry name" value="Acyl_transf_1"/>
    <property type="match status" value="1"/>
</dbReference>
<dbReference type="Gene3D" id="3.30.70.250">
    <property type="entry name" value="Malonyl-CoA ACP transacylase, ACP-binding"/>
    <property type="match status" value="1"/>
</dbReference>
<dbReference type="InterPro" id="IPR001242">
    <property type="entry name" value="Condensation_dom"/>
</dbReference>
<keyword evidence="2" id="KW-0596">Phosphopantetheine</keyword>
<dbReference type="Pfam" id="PF00668">
    <property type="entry name" value="Condensation"/>
    <property type="match status" value="1"/>
</dbReference>
<dbReference type="PROSITE" id="PS52004">
    <property type="entry name" value="KS3_2"/>
    <property type="match status" value="1"/>
</dbReference>
<dbReference type="Gene3D" id="3.30.70.3290">
    <property type="match status" value="1"/>
</dbReference>
<dbReference type="InterPro" id="IPR014043">
    <property type="entry name" value="Acyl_transferase_dom"/>
</dbReference>
<gene>
    <name evidence="10" type="ORF">RM863_38725</name>
</gene>
<dbReference type="InterPro" id="IPR014030">
    <property type="entry name" value="Ketoacyl_synth_N"/>
</dbReference>
<evidence type="ECO:0000256" key="7">
    <source>
        <dbReference type="ARBA" id="ARBA00023315"/>
    </source>
</evidence>
<evidence type="ECO:0000256" key="2">
    <source>
        <dbReference type="ARBA" id="ARBA00022450"/>
    </source>
</evidence>
<evidence type="ECO:0000259" key="9">
    <source>
        <dbReference type="PROSITE" id="PS52004"/>
    </source>
</evidence>
<evidence type="ECO:0000256" key="4">
    <source>
        <dbReference type="ARBA" id="ARBA00022679"/>
    </source>
</evidence>
<dbReference type="Proteomes" id="UP001180489">
    <property type="component" value="Unassembled WGS sequence"/>
</dbReference>
<keyword evidence="6" id="KW-0511">Multifunctional enzyme</keyword>
<dbReference type="PROSITE" id="PS00012">
    <property type="entry name" value="PHOSPHOPANTETHEINE"/>
    <property type="match status" value="1"/>
</dbReference>
<reference evidence="10" key="1">
    <citation type="submission" date="2024-05" db="EMBL/GenBank/DDBJ databases">
        <title>30 novel species of actinomycetes from the DSMZ collection.</title>
        <authorList>
            <person name="Nouioui I."/>
        </authorList>
    </citation>
    <scope>NUCLEOTIDE SEQUENCE</scope>
    <source>
        <strain evidence="10">DSM 41014</strain>
    </source>
</reference>
<dbReference type="SUPFAM" id="SSF53901">
    <property type="entry name" value="Thiolase-like"/>
    <property type="match status" value="1"/>
</dbReference>
<dbReference type="InterPro" id="IPR018201">
    <property type="entry name" value="Ketoacyl_synth_AS"/>
</dbReference>
<dbReference type="SMART" id="SM00823">
    <property type="entry name" value="PKS_PP"/>
    <property type="match status" value="1"/>
</dbReference>
<dbReference type="PROSITE" id="PS00606">
    <property type="entry name" value="KS3_1"/>
    <property type="match status" value="1"/>
</dbReference>